<evidence type="ECO:0000313" key="4">
    <source>
        <dbReference type="Proteomes" id="UP001596067"/>
    </source>
</evidence>
<feature type="region of interest" description="Disordered" evidence="1">
    <location>
        <begin position="557"/>
        <end position="585"/>
    </location>
</feature>
<evidence type="ECO:0000259" key="2">
    <source>
        <dbReference type="Pfam" id="PF00535"/>
    </source>
</evidence>
<dbReference type="RefSeq" id="WP_313762610.1">
    <property type="nucleotide sequence ID" value="NZ_BAAAVH010000110.1"/>
</dbReference>
<gene>
    <name evidence="3" type="ORF">ACFP0N_05720</name>
</gene>
<evidence type="ECO:0000256" key="1">
    <source>
        <dbReference type="SAM" id="MobiDB-lite"/>
    </source>
</evidence>
<feature type="domain" description="Glycosyltransferase 2-like" evidence="2">
    <location>
        <begin position="319"/>
        <end position="424"/>
    </location>
</feature>
<dbReference type="SUPFAM" id="SSF53448">
    <property type="entry name" value="Nucleotide-diphospho-sugar transferases"/>
    <property type="match status" value="2"/>
</dbReference>
<dbReference type="PANTHER" id="PTHR43685:SF2">
    <property type="entry name" value="GLYCOSYLTRANSFERASE 2-LIKE DOMAIN-CONTAINING PROTEIN"/>
    <property type="match status" value="1"/>
</dbReference>
<organism evidence="3 4">
    <name type="scientific">Kitasatospora aburaviensis</name>
    <dbReference type="NCBI Taxonomy" id="67265"/>
    <lineage>
        <taxon>Bacteria</taxon>
        <taxon>Bacillati</taxon>
        <taxon>Actinomycetota</taxon>
        <taxon>Actinomycetes</taxon>
        <taxon>Kitasatosporales</taxon>
        <taxon>Streptomycetaceae</taxon>
        <taxon>Kitasatospora</taxon>
    </lineage>
</organism>
<dbReference type="CDD" id="cd00761">
    <property type="entry name" value="Glyco_tranf_GTA_type"/>
    <property type="match status" value="1"/>
</dbReference>
<sequence>MVTDERLRPEQVARRLAGALELPPAGPGAPRVSCVLVGGDPAATARAIRLFAEQDYPERELVLVLPGGEGPGGRVAEHGGGAPVRTVAVPRGAEASAARDAGCAAARGPLIALWESDTWYPAWRLRYQAAALSGTGWELSATASAVVWDPVAGESWVGDAAPWFSPPVLFGATICLTRQAWAARSLAARGGAVARAGGHFVLGLPGTAFHVPRGAHLAVLVRPGGHQPEAGHAAYPRGSAELLLGAAAALDWGTGPSPAVRRPAPPVQPASPVPVKPGRDEPGAGRVVPGEPAPDEPAPPRARPVAPVALGGTARPLVSCVMPTFNRRRFVEQALRKVARQDYRQLELVVVDDGSEPIEDLLAGLGWARYVRLGERATIGRKRDIACETARGDVIVQWDDDDWYGPQRVSRQVEDIVRGTADVSGIGINLMLEVRTMQLWSTREQAAAAPRYAPVDSLAGGTLAFTRDCWREVGGYPDASVGEDLGLLRRFADAGARIQGVSNRDAYVYIRHGRNSWRFDFTPDDGPAGWRRSDGFGPLTTEDLAFYASLDSAGTLEAADSAATPDTRPDADPEAVPTGSAADAD</sequence>
<accession>A0ABW1ES85</accession>
<dbReference type="Pfam" id="PF00535">
    <property type="entry name" value="Glycos_transf_2"/>
    <property type="match status" value="1"/>
</dbReference>
<feature type="compositionally biased region" description="Pro residues" evidence="1">
    <location>
        <begin position="263"/>
        <end position="275"/>
    </location>
</feature>
<evidence type="ECO:0000313" key="3">
    <source>
        <dbReference type="EMBL" id="MFC5884487.1"/>
    </source>
</evidence>
<proteinExistence type="predicted"/>
<keyword evidence="4" id="KW-1185">Reference proteome</keyword>
<dbReference type="InterPro" id="IPR001173">
    <property type="entry name" value="Glyco_trans_2-like"/>
</dbReference>
<protein>
    <submittedName>
        <fullName evidence="3">Glycosyltransferase family 2 protein</fullName>
    </submittedName>
</protein>
<dbReference type="InterPro" id="IPR029044">
    <property type="entry name" value="Nucleotide-diphossugar_trans"/>
</dbReference>
<reference evidence="4" key="1">
    <citation type="journal article" date="2019" name="Int. J. Syst. Evol. Microbiol.">
        <title>The Global Catalogue of Microorganisms (GCM) 10K type strain sequencing project: providing services to taxonomists for standard genome sequencing and annotation.</title>
        <authorList>
            <consortium name="The Broad Institute Genomics Platform"/>
            <consortium name="The Broad Institute Genome Sequencing Center for Infectious Disease"/>
            <person name="Wu L."/>
            <person name="Ma J."/>
        </authorList>
    </citation>
    <scope>NUCLEOTIDE SEQUENCE [LARGE SCALE GENOMIC DNA]</scope>
    <source>
        <strain evidence="4">CGMCC 4.1469</strain>
    </source>
</reference>
<feature type="compositionally biased region" description="Pro residues" evidence="1">
    <location>
        <begin position="291"/>
        <end position="302"/>
    </location>
</feature>
<dbReference type="InterPro" id="IPR050834">
    <property type="entry name" value="Glycosyltransf_2"/>
</dbReference>
<dbReference type="Gene3D" id="3.90.550.10">
    <property type="entry name" value="Spore Coat Polysaccharide Biosynthesis Protein SpsA, Chain A"/>
    <property type="match status" value="1"/>
</dbReference>
<dbReference type="Proteomes" id="UP001596067">
    <property type="component" value="Unassembled WGS sequence"/>
</dbReference>
<feature type="region of interest" description="Disordered" evidence="1">
    <location>
        <begin position="255"/>
        <end position="303"/>
    </location>
</feature>
<name>A0ABW1ES85_9ACTN</name>
<dbReference type="EMBL" id="JBHSOD010000004">
    <property type="protein sequence ID" value="MFC5884487.1"/>
    <property type="molecule type" value="Genomic_DNA"/>
</dbReference>
<dbReference type="PANTHER" id="PTHR43685">
    <property type="entry name" value="GLYCOSYLTRANSFERASE"/>
    <property type="match status" value="1"/>
</dbReference>
<comment type="caution">
    <text evidence="3">The sequence shown here is derived from an EMBL/GenBank/DDBJ whole genome shotgun (WGS) entry which is preliminary data.</text>
</comment>